<evidence type="ECO:0000313" key="7">
    <source>
        <dbReference type="EMBL" id="SDW38007.1"/>
    </source>
</evidence>
<keyword evidence="5" id="KW-0045">Antibiotic biosynthesis</keyword>
<evidence type="ECO:0000259" key="6">
    <source>
        <dbReference type="PROSITE" id="PS50075"/>
    </source>
</evidence>
<keyword evidence="4" id="KW-0597">Phosphoprotein</keyword>
<dbReference type="Gene3D" id="1.10.1200.10">
    <property type="entry name" value="ACP-like"/>
    <property type="match status" value="2"/>
</dbReference>
<dbReference type="SMART" id="SM00823">
    <property type="entry name" value="PKS_PP"/>
    <property type="match status" value="2"/>
</dbReference>
<dbReference type="GO" id="GO:0008610">
    <property type="term" value="P:lipid biosynthetic process"/>
    <property type="evidence" value="ECO:0007669"/>
    <property type="project" value="UniProtKB-ARBA"/>
</dbReference>
<evidence type="ECO:0000256" key="1">
    <source>
        <dbReference type="ARBA" id="ARBA00001957"/>
    </source>
</evidence>
<proteinExistence type="inferred from homology"/>
<evidence type="ECO:0000256" key="2">
    <source>
        <dbReference type="ARBA" id="ARBA00006432"/>
    </source>
</evidence>
<dbReference type="PROSITE" id="PS00012">
    <property type="entry name" value="PHOSPHOPANTETHEINE"/>
    <property type="match status" value="1"/>
</dbReference>
<dbReference type="FunFam" id="3.40.50.12780:FF:000012">
    <property type="entry name" value="Non-ribosomal peptide synthetase"/>
    <property type="match status" value="1"/>
</dbReference>
<dbReference type="InterPro" id="IPR001242">
    <property type="entry name" value="Condensation_dom"/>
</dbReference>
<dbReference type="Gene3D" id="3.30.300.30">
    <property type="match status" value="1"/>
</dbReference>
<dbReference type="InterPro" id="IPR023213">
    <property type="entry name" value="CAT-like_dom_sf"/>
</dbReference>
<gene>
    <name evidence="7" type="ORF">SAMN05444487_1035</name>
</gene>
<dbReference type="InterPro" id="IPR001031">
    <property type="entry name" value="Thioesterase"/>
</dbReference>
<dbReference type="RefSeq" id="WP_091736319.1">
    <property type="nucleotide sequence ID" value="NZ_FNNQ01000003.1"/>
</dbReference>
<evidence type="ECO:0000313" key="8">
    <source>
        <dbReference type="Proteomes" id="UP000198534"/>
    </source>
</evidence>
<comment type="similarity">
    <text evidence="2">Belongs to the ATP-dependent AMP-binding enzyme family.</text>
</comment>
<dbReference type="SUPFAM" id="SSF52777">
    <property type="entry name" value="CoA-dependent acyltransferases"/>
    <property type="match status" value="2"/>
</dbReference>
<dbReference type="OrthoDB" id="9765680at2"/>
<dbReference type="Gene3D" id="3.40.50.1820">
    <property type="entry name" value="alpha/beta hydrolase"/>
    <property type="match status" value="1"/>
</dbReference>
<name>A0A1H2T2H6_9BACL</name>
<dbReference type="GO" id="GO:0031177">
    <property type="term" value="F:phosphopantetheine binding"/>
    <property type="evidence" value="ECO:0007669"/>
    <property type="project" value="InterPro"/>
</dbReference>
<dbReference type="Proteomes" id="UP000198534">
    <property type="component" value="Unassembled WGS sequence"/>
</dbReference>
<dbReference type="InterPro" id="IPR020806">
    <property type="entry name" value="PKS_PP-bd"/>
</dbReference>
<dbReference type="SUPFAM" id="SSF47336">
    <property type="entry name" value="ACP-like"/>
    <property type="match status" value="2"/>
</dbReference>
<dbReference type="PANTHER" id="PTHR45527:SF1">
    <property type="entry name" value="FATTY ACID SYNTHASE"/>
    <property type="match status" value="1"/>
</dbReference>
<dbReference type="InterPro" id="IPR020845">
    <property type="entry name" value="AMP-binding_CS"/>
</dbReference>
<dbReference type="GO" id="GO:0003824">
    <property type="term" value="F:catalytic activity"/>
    <property type="evidence" value="ECO:0007669"/>
    <property type="project" value="InterPro"/>
</dbReference>
<dbReference type="InterPro" id="IPR020802">
    <property type="entry name" value="TesA-like"/>
</dbReference>
<dbReference type="GO" id="GO:0044550">
    <property type="term" value="P:secondary metabolite biosynthetic process"/>
    <property type="evidence" value="ECO:0007669"/>
    <property type="project" value="TreeGrafter"/>
</dbReference>
<dbReference type="STRING" id="1048340.SAMN05444487_1035"/>
<dbReference type="InterPro" id="IPR009081">
    <property type="entry name" value="PP-bd_ACP"/>
</dbReference>
<dbReference type="CDD" id="cd05930">
    <property type="entry name" value="A_NRPS"/>
    <property type="match status" value="1"/>
</dbReference>
<protein>
    <submittedName>
        <fullName evidence="7">Iturin family lipopeptide synthetase B/fengycin family lipopeptide synthetase D/tyrocidine synthetase-3</fullName>
    </submittedName>
</protein>
<dbReference type="PROSITE" id="PS50075">
    <property type="entry name" value="CARRIER"/>
    <property type="match status" value="2"/>
</dbReference>
<evidence type="ECO:0000256" key="3">
    <source>
        <dbReference type="ARBA" id="ARBA00022450"/>
    </source>
</evidence>
<dbReference type="InterPro" id="IPR029058">
    <property type="entry name" value="AB_hydrolase_fold"/>
</dbReference>
<dbReference type="SUPFAM" id="SSF53474">
    <property type="entry name" value="alpha/beta-Hydrolases"/>
    <property type="match status" value="1"/>
</dbReference>
<dbReference type="EMBL" id="FNNQ01000003">
    <property type="protein sequence ID" value="SDW38007.1"/>
    <property type="molecule type" value="Genomic_DNA"/>
</dbReference>
<dbReference type="NCBIfam" id="TIGR01733">
    <property type="entry name" value="AA-adenyl-dom"/>
    <property type="match status" value="1"/>
</dbReference>
<keyword evidence="3" id="KW-0596">Phosphopantetheine</keyword>
<evidence type="ECO:0000256" key="4">
    <source>
        <dbReference type="ARBA" id="ARBA00022553"/>
    </source>
</evidence>
<dbReference type="Gene3D" id="2.30.38.10">
    <property type="entry name" value="Luciferase, Domain 3"/>
    <property type="match status" value="1"/>
</dbReference>
<dbReference type="Pfam" id="PF00975">
    <property type="entry name" value="Thioesterase"/>
    <property type="match status" value="1"/>
</dbReference>
<dbReference type="SMART" id="SM00824">
    <property type="entry name" value="PKS_TE"/>
    <property type="match status" value="1"/>
</dbReference>
<dbReference type="GO" id="GO:0017000">
    <property type="term" value="P:antibiotic biosynthetic process"/>
    <property type="evidence" value="ECO:0007669"/>
    <property type="project" value="UniProtKB-KW"/>
</dbReference>
<dbReference type="GO" id="GO:0005737">
    <property type="term" value="C:cytoplasm"/>
    <property type="evidence" value="ECO:0007669"/>
    <property type="project" value="TreeGrafter"/>
</dbReference>
<dbReference type="Pfam" id="PF00550">
    <property type="entry name" value="PP-binding"/>
    <property type="match status" value="2"/>
</dbReference>
<feature type="domain" description="Carrier" evidence="6">
    <location>
        <begin position="498"/>
        <end position="572"/>
    </location>
</feature>
<reference evidence="7 8" key="1">
    <citation type="submission" date="2016-10" db="EMBL/GenBank/DDBJ databases">
        <authorList>
            <person name="de Groot N.N."/>
        </authorList>
    </citation>
    <scope>NUCLEOTIDE SEQUENCE [LARGE SCALE GENOMIC DNA]</scope>
    <source>
        <strain evidence="7 8">DSM 45610</strain>
    </source>
</reference>
<dbReference type="InterPro" id="IPR000873">
    <property type="entry name" value="AMP-dep_synth/lig_dom"/>
</dbReference>
<organism evidence="7 8">
    <name type="scientific">Marininema mesophilum</name>
    <dbReference type="NCBI Taxonomy" id="1048340"/>
    <lineage>
        <taxon>Bacteria</taxon>
        <taxon>Bacillati</taxon>
        <taxon>Bacillota</taxon>
        <taxon>Bacilli</taxon>
        <taxon>Bacillales</taxon>
        <taxon>Thermoactinomycetaceae</taxon>
        <taxon>Marininema</taxon>
    </lineage>
</organism>
<dbReference type="InterPro" id="IPR025110">
    <property type="entry name" value="AMP-bd_C"/>
</dbReference>
<sequence>MKVSQSMPLIQHPFAKMAMEHPEYEAIIDGNRVITYSDLNKKANGIAHQLTEWGLQKGERVALVLAPSIEWVAAMLGVLKAGGVYVPLDPAYPRQRIHFCLQDSGAAYVISDGEISYFSQRSLHVHETEARDQFDSVHVITPLDPAYMIYTSGSTGQPKGVLIPHQAVSNHMRWMESQFGWEPRDVFLQKTSASFDASVWEFFAPLWCGARMVIHSGDALEICQTIRRHRVTVVQLVPSVLKLLVNLGEFRDCTTLRYVFVGGEPLPIPLVNQFHHELAIPLVNLYGPTEATIDTTFRICEPNQEREGDVVPIGRPIQNVSVVAVDENLQPCSPGEEGELLITGMGLAIGYHNRESLQAEKFVHLPWDPGQIGYRSGDLVRQLPSGEWMFLGRIDQQIKLRGLRIELGEIEAILLKQPAVKDTAVCLMEGEWLVAFVVVDPSWSEVESKRSLEDSLPGYMVPQFMVTLEAMPLLPNGKLDRKQLQTLPFREENSLPKVALTEWEEKVLCCWKAIFPIESVGISDSFFAVGGDSLKALRLIREFSQIGMNVPVSFVYDHPTICAQARELEAGSHLSELSETQKLKGNTGDYMGVESPLSFGQLGIHFGSEWSGGDTYQIQLCLQFHKEWAPDRIRSVLQEMTQRHVALHSVIEEREPGEFWQRQDPETPMVFNVWESEEQFSDESLVDHENNVKPQFDIIQGDPNQLIIRMHHLMMDGWSIRLFLQELDERLQGGEFSSLEDRSFYQFAQEQACGGQENVGILEDYLADAPGTSRFPEQWMEGVQQTSQGAQVKKRIDGKLYEAWQQVCKQLEVTPFSFLLTATQVCLAQCSGQQDVIVGVPVANRDDERFQRTIGNLVNLLPYRLKVKDPSTFSQLVQQTFQNMASLREAESVPFEKILTSLQVERDMNYHPLFQTMVVYNDYPISGKTQHFEWSEGYLGTTKCDASFQFYAEESHVDLVLEYCTDLFTKEVAETILDRWEQGFALSIDHPERVVTLAEMEAGSEIEENKSERPLKKTAVVKAESEDHVLKRVRGYWSQVLKVDDLKNEDRFFDRGGHSLSAMKLVAMINKDMGCNLSVKSIFEFPTLGEFAHAVGRSSLPLSSSARQPEAVVMLQKHDEGTPIFFVHPAGGAVWCYREMAEVFQENHPVYGIQSVRAEATGEYAVDLPELARLYVGYIQEIQPVGPYVIGGYSFGGNVAFEMACQLQKAGEEVALLAMIDCHISYPAPFRKSEFLVSFAEKCAEGQKSVLSEDELTQMSESDRLTYLLELGKESGHLPDDATVERLMEDVAMWQANNQAIRSYVMESRFHGKTLFLRAQENTRDSTQGWEERLVGDFSITEVPGHHFSIYKGENAREVGRLVKEELEKRG</sequence>
<dbReference type="Gene3D" id="3.40.50.980">
    <property type="match status" value="2"/>
</dbReference>
<dbReference type="InterPro" id="IPR045851">
    <property type="entry name" value="AMP-bd_C_sf"/>
</dbReference>
<dbReference type="InterPro" id="IPR010071">
    <property type="entry name" value="AA_adenyl_dom"/>
</dbReference>
<dbReference type="Pfam" id="PF00501">
    <property type="entry name" value="AMP-binding"/>
    <property type="match status" value="1"/>
</dbReference>
<accession>A0A1H2T2H6</accession>
<evidence type="ECO:0000256" key="5">
    <source>
        <dbReference type="ARBA" id="ARBA00023194"/>
    </source>
</evidence>
<keyword evidence="8" id="KW-1185">Reference proteome</keyword>
<dbReference type="InterPro" id="IPR036736">
    <property type="entry name" value="ACP-like_sf"/>
</dbReference>
<dbReference type="Pfam" id="PF00668">
    <property type="entry name" value="Condensation"/>
    <property type="match status" value="1"/>
</dbReference>
<dbReference type="GO" id="GO:0043041">
    <property type="term" value="P:amino acid activation for nonribosomal peptide biosynthetic process"/>
    <property type="evidence" value="ECO:0007669"/>
    <property type="project" value="TreeGrafter"/>
</dbReference>
<dbReference type="PROSITE" id="PS00455">
    <property type="entry name" value="AMP_BINDING"/>
    <property type="match status" value="1"/>
</dbReference>
<feature type="domain" description="Carrier" evidence="6">
    <location>
        <begin position="1024"/>
        <end position="1099"/>
    </location>
</feature>
<dbReference type="InterPro" id="IPR006162">
    <property type="entry name" value="Ppantetheine_attach_site"/>
</dbReference>
<dbReference type="PANTHER" id="PTHR45527">
    <property type="entry name" value="NONRIBOSOMAL PEPTIDE SYNTHETASE"/>
    <property type="match status" value="1"/>
</dbReference>
<comment type="cofactor">
    <cofactor evidence="1">
        <name>pantetheine 4'-phosphate</name>
        <dbReference type="ChEBI" id="CHEBI:47942"/>
    </cofactor>
</comment>
<dbReference type="Gene3D" id="3.30.559.30">
    <property type="entry name" value="Nonribosomal peptide synthetase, condensation domain"/>
    <property type="match status" value="1"/>
</dbReference>
<dbReference type="FunFam" id="3.40.50.980:FF:000001">
    <property type="entry name" value="Non-ribosomal peptide synthetase"/>
    <property type="match status" value="1"/>
</dbReference>
<dbReference type="SUPFAM" id="SSF56801">
    <property type="entry name" value="Acetyl-CoA synthetase-like"/>
    <property type="match status" value="1"/>
</dbReference>
<dbReference type="Gene3D" id="3.30.559.10">
    <property type="entry name" value="Chloramphenicol acetyltransferase-like domain"/>
    <property type="match status" value="1"/>
</dbReference>
<dbReference type="Pfam" id="PF13193">
    <property type="entry name" value="AMP-binding_C"/>
    <property type="match status" value="1"/>
</dbReference>